<accession>A0A941J4R2</accession>
<evidence type="ECO:0000256" key="1">
    <source>
        <dbReference type="SAM" id="Phobius"/>
    </source>
</evidence>
<reference evidence="2" key="1">
    <citation type="submission" date="2021-04" db="EMBL/GenBank/DDBJ databases">
        <title>Whole genome sequencing of Enterococci isolates from hospitalized patients.</title>
        <authorList>
            <person name="Ogoti B.M."/>
            <person name="Onyambu F.G."/>
        </authorList>
    </citation>
    <scope>NUCLEOTIDE SEQUENCE</scope>
    <source>
        <strain evidence="2">242</strain>
    </source>
</reference>
<feature type="transmembrane region" description="Helical" evidence="1">
    <location>
        <begin position="21"/>
        <end position="43"/>
    </location>
</feature>
<name>A0A941J4R2_9BACI</name>
<gene>
    <name evidence="2" type="ORF">KEH51_05035</name>
</gene>
<dbReference type="AlphaFoldDB" id="A0A941J4R2"/>
<protein>
    <submittedName>
        <fullName evidence="2">Uncharacterized protein</fullName>
    </submittedName>
</protein>
<comment type="caution">
    <text evidence="2">The sequence shown here is derived from an EMBL/GenBank/DDBJ whole genome shotgun (WGS) entry which is preliminary data.</text>
</comment>
<keyword evidence="1" id="KW-0812">Transmembrane</keyword>
<evidence type="ECO:0000313" key="3">
    <source>
        <dbReference type="Proteomes" id="UP000680045"/>
    </source>
</evidence>
<feature type="transmembrane region" description="Helical" evidence="1">
    <location>
        <begin position="55"/>
        <end position="74"/>
    </location>
</feature>
<keyword evidence="1" id="KW-1133">Transmembrane helix</keyword>
<proteinExistence type="predicted"/>
<organism evidence="2 3">
    <name type="scientific">Peribacillus frigoritolerans</name>
    <dbReference type="NCBI Taxonomy" id="450367"/>
    <lineage>
        <taxon>Bacteria</taxon>
        <taxon>Bacillati</taxon>
        <taxon>Bacillota</taxon>
        <taxon>Bacilli</taxon>
        <taxon>Bacillales</taxon>
        <taxon>Bacillaceae</taxon>
        <taxon>Peribacillus</taxon>
    </lineage>
</organism>
<evidence type="ECO:0000313" key="2">
    <source>
        <dbReference type="EMBL" id="MBR8644222.1"/>
    </source>
</evidence>
<dbReference type="EMBL" id="JAGTPW010000006">
    <property type="protein sequence ID" value="MBR8644222.1"/>
    <property type="molecule type" value="Genomic_DNA"/>
</dbReference>
<keyword evidence="1" id="KW-0472">Membrane</keyword>
<dbReference type="Proteomes" id="UP000680045">
    <property type="component" value="Unassembled WGS sequence"/>
</dbReference>
<sequence length="211" mass="23537">MIIGHYKAISIPTSDFRNNGIFSYTIFGIMTIAPICGFVLALIGEKGSLKITGIIGNLVVFFSISLFIAGVAFYDTIDEKVVISNDKVDIEQEQKTQLNDSIQQEDIATSETTRYPIYGGWMDDESYILIKSDGDGGEGRTKFILEKYRKGKRKILLQFQLAESAGLKRTGIIATKESNRTSFLTLELNKEITGLTIKLPNENPLHIKCQK</sequence>